<protein>
    <submittedName>
        <fullName evidence="1">Uncharacterized protein</fullName>
    </submittedName>
</protein>
<proteinExistence type="predicted"/>
<dbReference type="Proteomes" id="UP001497535">
    <property type="component" value="Unassembled WGS sequence"/>
</dbReference>
<dbReference type="EMBL" id="CAVMJV010000019">
    <property type="protein sequence ID" value="CAK5063597.1"/>
    <property type="molecule type" value="Genomic_DNA"/>
</dbReference>
<sequence>MKCPYISPIFIVKVIGGLGVWSSVGNNTNFSNIKMLEIKRTSGYRPNIIRV</sequence>
<gene>
    <name evidence="1" type="ORF">MENTE1834_LOCUS16791</name>
</gene>
<comment type="caution">
    <text evidence="1">The sequence shown here is derived from an EMBL/GenBank/DDBJ whole genome shotgun (WGS) entry which is preliminary data.</text>
</comment>
<accession>A0ACB0YVC4</accession>
<evidence type="ECO:0000313" key="1">
    <source>
        <dbReference type="EMBL" id="CAK5063597.1"/>
    </source>
</evidence>
<reference evidence="1" key="1">
    <citation type="submission" date="2023-11" db="EMBL/GenBank/DDBJ databases">
        <authorList>
            <person name="Poullet M."/>
        </authorList>
    </citation>
    <scope>NUCLEOTIDE SEQUENCE</scope>
    <source>
        <strain evidence="1">E1834</strain>
    </source>
</reference>
<organism evidence="1 2">
    <name type="scientific">Meloidogyne enterolobii</name>
    <name type="common">Root-knot nematode worm</name>
    <name type="synonym">Meloidogyne mayaguensis</name>
    <dbReference type="NCBI Taxonomy" id="390850"/>
    <lineage>
        <taxon>Eukaryota</taxon>
        <taxon>Metazoa</taxon>
        <taxon>Ecdysozoa</taxon>
        <taxon>Nematoda</taxon>
        <taxon>Chromadorea</taxon>
        <taxon>Rhabditida</taxon>
        <taxon>Tylenchina</taxon>
        <taxon>Tylenchomorpha</taxon>
        <taxon>Tylenchoidea</taxon>
        <taxon>Meloidogynidae</taxon>
        <taxon>Meloidogyninae</taxon>
        <taxon>Meloidogyne</taxon>
    </lineage>
</organism>
<evidence type="ECO:0000313" key="2">
    <source>
        <dbReference type="Proteomes" id="UP001497535"/>
    </source>
</evidence>
<keyword evidence="2" id="KW-1185">Reference proteome</keyword>
<name>A0ACB0YVC4_MELEN</name>